<accession>A0ABS6KYF1</accession>
<sequence length="112" mass="13040">MDWFTCIEGVDELESAQSFFDFFELEVDPVLLRSRHLHIMAQFNQRLTAAVPVHFVDEEESDRADWRLARRLLAESYQHTVAGPLNTQSGLAVYQRNNGSFIDWNDLLEVRP</sequence>
<comment type="function">
    <text evidence="1">May protect the nitrogenase Fe-Mo protein from oxidative damage.</text>
</comment>
<dbReference type="Pfam" id="PF03206">
    <property type="entry name" value="NifW"/>
    <property type="match status" value="1"/>
</dbReference>
<comment type="subunit">
    <text evidence="3">Homotrimer; associates with NifD.</text>
</comment>
<keyword evidence="5" id="KW-0535">Nitrogen fixation</keyword>
<evidence type="ECO:0000256" key="3">
    <source>
        <dbReference type="ARBA" id="ARBA00011284"/>
    </source>
</evidence>
<protein>
    <recommendedName>
        <fullName evidence="4">Nitrogenase-stabilizing/protective protein NifW</fullName>
    </recommendedName>
</protein>
<evidence type="ECO:0000256" key="4">
    <source>
        <dbReference type="ARBA" id="ARBA00016274"/>
    </source>
</evidence>
<dbReference type="EMBL" id="JAFMOU010000064">
    <property type="protein sequence ID" value="MBU9834639.1"/>
    <property type="molecule type" value="Genomic_DNA"/>
</dbReference>
<organism evidence="6 7">
    <name type="scientific">Rahnella perminowiae</name>
    <dbReference type="NCBI Taxonomy" id="2816244"/>
    <lineage>
        <taxon>Bacteria</taxon>
        <taxon>Pseudomonadati</taxon>
        <taxon>Pseudomonadota</taxon>
        <taxon>Gammaproteobacteria</taxon>
        <taxon>Enterobacterales</taxon>
        <taxon>Yersiniaceae</taxon>
        <taxon>Rahnella</taxon>
    </lineage>
</organism>
<comment type="caution">
    <text evidence="6">The sequence shown here is derived from an EMBL/GenBank/DDBJ whole genome shotgun (WGS) entry which is preliminary data.</text>
</comment>
<evidence type="ECO:0000256" key="5">
    <source>
        <dbReference type="ARBA" id="ARBA00023231"/>
    </source>
</evidence>
<dbReference type="InterPro" id="IPR004893">
    <property type="entry name" value="NifW"/>
</dbReference>
<evidence type="ECO:0000256" key="2">
    <source>
        <dbReference type="ARBA" id="ARBA00008351"/>
    </source>
</evidence>
<name>A0ABS6KYF1_9GAMM</name>
<proteinExistence type="inferred from homology"/>
<evidence type="ECO:0000256" key="1">
    <source>
        <dbReference type="ARBA" id="ARBA00002247"/>
    </source>
</evidence>
<reference evidence="6 7" key="1">
    <citation type="submission" date="2021-03" db="EMBL/GenBank/DDBJ databases">
        <title>Five novel Rahnella species.</title>
        <authorList>
            <person name="Brady C."/>
            <person name="Asselin J."/>
            <person name="Beer S."/>
            <person name="Bruberg M.B."/>
            <person name="Crampton B."/>
            <person name="Venter S."/>
            <person name="Arnold D."/>
            <person name="Denman S."/>
        </authorList>
    </citation>
    <scope>NUCLEOTIDE SEQUENCE [LARGE SCALE GENOMIC DNA]</scope>
    <source>
        <strain evidence="6 7">L72c</strain>
    </source>
</reference>
<dbReference type="RefSeq" id="WP_217138007.1">
    <property type="nucleotide sequence ID" value="NZ_JAFMOT010000175.1"/>
</dbReference>
<gene>
    <name evidence="6" type="ORF">J1786_07405</name>
</gene>
<evidence type="ECO:0000313" key="6">
    <source>
        <dbReference type="EMBL" id="MBU9834639.1"/>
    </source>
</evidence>
<evidence type="ECO:0000313" key="7">
    <source>
        <dbReference type="Proteomes" id="UP000699865"/>
    </source>
</evidence>
<dbReference type="Proteomes" id="UP000699865">
    <property type="component" value="Unassembled WGS sequence"/>
</dbReference>
<comment type="similarity">
    <text evidence="2">Belongs to the NifW family.</text>
</comment>
<keyword evidence="7" id="KW-1185">Reference proteome</keyword>